<sequence>MTSTDSTKIKPKVHDLSTFKQIMESRSHPLDMLREAISNMMAPEVKASELKIQHYSHPEHNASFILKDDGIGMTYTEDTDNPGRLDRFIGLAFSRAAGLEADYWGWKGLGSKLMLNCNKLVLETWTGNNKDKFIILNIINPRNSLLSEPPLAPDYYLTQRESLPSDTKGTKIEVLGYDGGQKMYSIDEIERYLYWNTAVGITKEINHKPRISLKVNSEEKELEIGYKFITPQFLLDGKNDWRTVVIGEPISKSNKVVIDGNDKEINVTLKGGFTLDTGKFGLSPHRYNTGLRLSVKGIPYFQFPFYEYKGKKFQQYKDLCSFVVECDEIESKLNLDRSNISNQMGDDPAVKAFRKLTSKCFDEFTESSSYKEFEKNRKKEDERNKAAAVRKRQSALSKPDQEYACIESNGEIKLIHRVPDKSEMHTLCIFWKLEALGKLPFENFITWEHTKKDGIDVIASFQIDDESSLENFVPVEFEATFENYINHGHNPKQTKCIICWEINNKAVLRKIKDYLFYYDVDDTSIPVYEIKSFPEIRIHKYSEVS</sequence>
<dbReference type="SUPFAM" id="SSF55874">
    <property type="entry name" value="ATPase domain of HSP90 chaperone/DNA topoisomerase II/histidine kinase"/>
    <property type="match status" value="1"/>
</dbReference>
<dbReference type="OrthoDB" id="9813438at2"/>
<dbReference type="EMBL" id="AP021874">
    <property type="protein sequence ID" value="BBO66620.1"/>
    <property type="molecule type" value="Genomic_DNA"/>
</dbReference>
<keyword evidence="2" id="KW-1185">Reference proteome</keyword>
<reference evidence="1 2" key="1">
    <citation type="submission" date="2019-11" db="EMBL/GenBank/DDBJ databases">
        <title>Comparative genomics of hydrocarbon-degrading Desulfosarcina strains.</title>
        <authorList>
            <person name="Watanabe M."/>
            <person name="Kojima H."/>
            <person name="Fukui M."/>
        </authorList>
    </citation>
    <scope>NUCLEOTIDE SEQUENCE [LARGE SCALE GENOMIC DNA]</scope>
    <source>
        <strain evidence="1 2">PL12</strain>
    </source>
</reference>
<dbReference type="KEGG" id="dalk:DSCA_05500"/>
<evidence type="ECO:0000313" key="1">
    <source>
        <dbReference type="EMBL" id="BBO66620.1"/>
    </source>
</evidence>
<protein>
    <recommendedName>
        <fullName evidence="3">ATPase</fullName>
    </recommendedName>
</protein>
<evidence type="ECO:0008006" key="3">
    <source>
        <dbReference type="Google" id="ProtNLM"/>
    </source>
</evidence>
<evidence type="ECO:0000313" key="2">
    <source>
        <dbReference type="Proteomes" id="UP000427906"/>
    </source>
</evidence>
<dbReference type="AlphaFoldDB" id="A0A5K7YF22"/>
<dbReference type="Proteomes" id="UP000427906">
    <property type="component" value="Chromosome"/>
</dbReference>
<dbReference type="InterPro" id="IPR036890">
    <property type="entry name" value="HATPase_C_sf"/>
</dbReference>
<proteinExistence type="predicted"/>
<name>A0A5K7YF22_9BACT</name>
<accession>A0A5K7YF22</accession>
<organism evidence="1 2">
    <name type="scientific">Desulfosarcina alkanivorans</name>
    <dbReference type="NCBI Taxonomy" id="571177"/>
    <lineage>
        <taxon>Bacteria</taxon>
        <taxon>Pseudomonadati</taxon>
        <taxon>Thermodesulfobacteriota</taxon>
        <taxon>Desulfobacteria</taxon>
        <taxon>Desulfobacterales</taxon>
        <taxon>Desulfosarcinaceae</taxon>
        <taxon>Desulfosarcina</taxon>
    </lineage>
</organism>
<gene>
    <name evidence="1" type="ORF">DSCA_05500</name>
</gene>
<dbReference type="RefSeq" id="WP_155314963.1">
    <property type="nucleotide sequence ID" value="NZ_AP021874.1"/>
</dbReference>